<gene>
    <name evidence="2" type="ORF">GGE46_003846</name>
</gene>
<dbReference type="Gene3D" id="1.10.10.10">
    <property type="entry name" value="Winged helix-like DNA-binding domain superfamily/Winged helix DNA-binding domain"/>
    <property type="match status" value="1"/>
</dbReference>
<comment type="caution">
    <text evidence="2">The sequence shown here is derived from an EMBL/GenBank/DDBJ whole genome shotgun (WGS) entry which is preliminary data.</text>
</comment>
<dbReference type="RefSeq" id="WP_183842954.1">
    <property type="nucleotide sequence ID" value="NZ_JACIHU010000008.1"/>
</dbReference>
<dbReference type="SUPFAM" id="SSF46689">
    <property type="entry name" value="Homeodomain-like"/>
    <property type="match status" value="1"/>
</dbReference>
<dbReference type="PROSITE" id="PS51071">
    <property type="entry name" value="HTH_RPIR"/>
    <property type="match status" value="1"/>
</dbReference>
<name>A0A7W6VDP0_RHIET</name>
<dbReference type="InterPro" id="IPR000281">
    <property type="entry name" value="HTH_RpiR"/>
</dbReference>
<dbReference type="EMBL" id="JACIHU010000008">
    <property type="protein sequence ID" value="MBB4481250.1"/>
    <property type="molecule type" value="Genomic_DNA"/>
</dbReference>
<evidence type="ECO:0000313" key="2">
    <source>
        <dbReference type="EMBL" id="MBB4481250.1"/>
    </source>
</evidence>
<dbReference type="Proteomes" id="UP000557344">
    <property type="component" value="Unassembled WGS sequence"/>
</dbReference>
<accession>A0A7W6VDP0</accession>
<dbReference type="GO" id="GO:0003677">
    <property type="term" value="F:DNA binding"/>
    <property type="evidence" value="ECO:0007669"/>
    <property type="project" value="UniProtKB-KW"/>
</dbReference>
<evidence type="ECO:0000259" key="1">
    <source>
        <dbReference type="PROSITE" id="PS51071"/>
    </source>
</evidence>
<evidence type="ECO:0000313" key="3">
    <source>
        <dbReference type="Proteomes" id="UP000557344"/>
    </source>
</evidence>
<feature type="domain" description="HTH rpiR-type" evidence="1">
    <location>
        <begin position="16"/>
        <end position="92"/>
    </location>
</feature>
<keyword evidence="2" id="KW-0238">DNA-binding</keyword>
<reference evidence="2 3" key="1">
    <citation type="submission" date="2020-08" db="EMBL/GenBank/DDBJ databases">
        <title>Genomic Encyclopedia of Type Strains, Phase IV (KMG-V): Genome sequencing to study the core and pangenomes of soil and plant-associated prokaryotes.</title>
        <authorList>
            <person name="Whitman W."/>
        </authorList>
    </citation>
    <scope>NUCLEOTIDE SEQUENCE [LARGE SCALE GENOMIC DNA]</scope>
    <source>
        <strain evidence="2 3">SEMIA 471</strain>
    </source>
</reference>
<protein>
    <submittedName>
        <fullName evidence="2">DNA-binding MurR/RpiR family transcriptional regulator</fullName>
    </submittedName>
</protein>
<dbReference type="InterPro" id="IPR009057">
    <property type="entry name" value="Homeodomain-like_sf"/>
</dbReference>
<dbReference type="AlphaFoldDB" id="A0A7W6VDP0"/>
<sequence length="111" mass="12541">MSATHPMKDQRPQTFQELKQCIAEGRIFFPNQMEQVARRMLEHPEMVAFESAASVAKKCGVSQTTVIRLSSFLGIGSYRGLKDLCARYIRERSKAMSPPYQVPQPPPRNVG</sequence>
<organism evidence="2 3">
    <name type="scientific">Rhizobium etli</name>
    <dbReference type="NCBI Taxonomy" id="29449"/>
    <lineage>
        <taxon>Bacteria</taxon>
        <taxon>Pseudomonadati</taxon>
        <taxon>Pseudomonadota</taxon>
        <taxon>Alphaproteobacteria</taxon>
        <taxon>Hyphomicrobiales</taxon>
        <taxon>Rhizobiaceae</taxon>
        <taxon>Rhizobium/Agrobacterium group</taxon>
        <taxon>Rhizobium</taxon>
    </lineage>
</organism>
<dbReference type="InterPro" id="IPR036388">
    <property type="entry name" value="WH-like_DNA-bd_sf"/>
</dbReference>
<proteinExistence type="predicted"/>
<dbReference type="GO" id="GO:0003700">
    <property type="term" value="F:DNA-binding transcription factor activity"/>
    <property type="evidence" value="ECO:0007669"/>
    <property type="project" value="InterPro"/>
</dbReference>